<feature type="compositionally biased region" description="Basic and acidic residues" evidence="1">
    <location>
        <begin position="260"/>
        <end position="286"/>
    </location>
</feature>
<gene>
    <name evidence="2" type="ORF">AKO1_006099</name>
</gene>
<evidence type="ECO:0000256" key="1">
    <source>
        <dbReference type="SAM" id="MobiDB-lite"/>
    </source>
</evidence>
<name>A0AAW2YPV1_9EUKA</name>
<comment type="caution">
    <text evidence="2">The sequence shown here is derived from an EMBL/GenBank/DDBJ whole genome shotgun (WGS) entry which is preliminary data.</text>
</comment>
<sequence>MSSAVKHNTYFLCDTKHKNSNSILHTTSIVMWVNDLNKIMTVSRCRHERMDRVFYRKFFCNWIKILEEDGVNVTDFLNGLTGAIFDFSTAEAYGYLDMLVKYLGEADGTTRFWKTVKGCYVHWLRSCKRVAGRVCTTERELELFMLNCKKMSTFLQNEQETKHFFKLLSSMYPGIKPWTKWWETDADRLHIKMLVRGCSKNNKFNELPDDTNTAESINNQYRRILNVNIQLELSDMFEEDCLFYGYFFACDSQIRTSYKDRSAPKRRAEAKSRRGKRYHNDSRAPDTLHNIHALPQNEKGLVA</sequence>
<protein>
    <recommendedName>
        <fullName evidence="4">Transposase</fullName>
    </recommendedName>
</protein>
<organism evidence="2 3">
    <name type="scientific">Acrasis kona</name>
    <dbReference type="NCBI Taxonomy" id="1008807"/>
    <lineage>
        <taxon>Eukaryota</taxon>
        <taxon>Discoba</taxon>
        <taxon>Heterolobosea</taxon>
        <taxon>Tetramitia</taxon>
        <taxon>Eutetramitia</taxon>
        <taxon>Acrasidae</taxon>
        <taxon>Acrasis</taxon>
    </lineage>
</organism>
<evidence type="ECO:0000313" key="2">
    <source>
        <dbReference type="EMBL" id="KAL0478943.1"/>
    </source>
</evidence>
<evidence type="ECO:0008006" key="4">
    <source>
        <dbReference type="Google" id="ProtNLM"/>
    </source>
</evidence>
<feature type="region of interest" description="Disordered" evidence="1">
    <location>
        <begin position="260"/>
        <end position="289"/>
    </location>
</feature>
<dbReference type="AlphaFoldDB" id="A0AAW2YPV1"/>
<reference evidence="2 3" key="1">
    <citation type="submission" date="2024-03" db="EMBL/GenBank/DDBJ databases">
        <title>The Acrasis kona genome and developmental transcriptomes reveal deep origins of eukaryotic multicellular pathways.</title>
        <authorList>
            <person name="Sheikh S."/>
            <person name="Fu C.-J."/>
            <person name="Brown M.W."/>
            <person name="Baldauf S.L."/>
        </authorList>
    </citation>
    <scope>NUCLEOTIDE SEQUENCE [LARGE SCALE GENOMIC DNA]</scope>
    <source>
        <strain evidence="2 3">ATCC MYA-3509</strain>
    </source>
</reference>
<dbReference type="Proteomes" id="UP001431209">
    <property type="component" value="Unassembled WGS sequence"/>
</dbReference>
<accession>A0AAW2YPV1</accession>
<dbReference type="EMBL" id="JAOPGA020000485">
    <property type="protein sequence ID" value="KAL0478943.1"/>
    <property type="molecule type" value="Genomic_DNA"/>
</dbReference>
<feature type="non-terminal residue" evidence="2">
    <location>
        <position position="303"/>
    </location>
</feature>
<evidence type="ECO:0000313" key="3">
    <source>
        <dbReference type="Proteomes" id="UP001431209"/>
    </source>
</evidence>
<proteinExistence type="predicted"/>
<keyword evidence="3" id="KW-1185">Reference proteome</keyword>